<dbReference type="PROSITE" id="PS00518">
    <property type="entry name" value="ZF_RING_1"/>
    <property type="match status" value="1"/>
</dbReference>
<evidence type="ECO:0000313" key="11">
    <source>
        <dbReference type="Proteomes" id="UP000623467"/>
    </source>
</evidence>
<evidence type="ECO:0000256" key="1">
    <source>
        <dbReference type="ARBA" id="ARBA00022723"/>
    </source>
</evidence>
<evidence type="ECO:0000256" key="4">
    <source>
        <dbReference type="ARBA" id="ARBA00022801"/>
    </source>
</evidence>
<proteinExistence type="predicted"/>
<feature type="compositionally biased region" description="Basic and acidic residues" evidence="7">
    <location>
        <begin position="484"/>
        <end position="495"/>
    </location>
</feature>
<feature type="compositionally biased region" description="Low complexity" evidence="7">
    <location>
        <begin position="449"/>
        <end position="463"/>
    </location>
</feature>
<dbReference type="InterPro" id="IPR017907">
    <property type="entry name" value="Znf_RING_CS"/>
</dbReference>
<evidence type="ECO:0000313" key="10">
    <source>
        <dbReference type="EMBL" id="KAF7339617.1"/>
    </source>
</evidence>
<dbReference type="Pfam" id="PF00176">
    <property type="entry name" value="SNF2-rel_dom"/>
    <property type="match status" value="2"/>
</dbReference>
<dbReference type="GO" id="GO:0006281">
    <property type="term" value="P:DNA repair"/>
    <property type="evidence" value="ECO:0007669"/>
    <property type="project" value="TreeGrafter"/>
</dbReference>
<keyword evidence="11" id="KW-1185">Reference proteome</keyword>
<feature type="region of interest" description="Disordered" evidence="7">
    <location>
        <begin position="975"/>
        <end position="1003"/>
    </location>
</feature>
<name>A0A8H6XEI2_9AGAR</name>
<dbReference type="Gene3D" id="3.40.50.300">
    <property type="entry name" value="P-loop containing nucleotide triphosphate hydrolases"/>
    <property type="match status" value="1"/>
</dbReference>
<comment type="caution">
    <text evidence="10">The sequence shown here is derived from an EMBL/GenBank/DDBJ whole genome shotgun (WGS) entry which is preliminary data.</text>
</comment>
<feature type="compositionally biased region" description="Acidic residues" evidence="7">
    <location>
        <begin position="615"/>
        <end position="625"/>
    </location>
</feature>
<protein>
    <submittedName>
        <fullName evidence="10">SNF2 family DNA-dependent ATPase</fullName>
    </submittedName>
</protein>
<evidence type="ECO:0000256" key="7">
    <source>
        <dbReference type="SAM" id="MobiDB-lite"/>
    </source>
</evidence>
<evidence type="ECO:0000256" key="2">
    <source>
        <dbReference type="ARBA" id="ARBA00022741"/>
    </source>
</evidence>
<feature type="region of interest" description="Disordered" evidence="7">
    <location>
        <begin position="439"/>
        <end position="496"/>
    </location>
</feature>
<organism evidence="10 11">
    <name type="scientific">Mycena sanguinolenta</name>
    <dbReference type="NCBI Taxonomy" id="230812"/>
    <lineage>
        <taxon>Eukaryota</taxon>
        <taxon>Fungi</taxon>
        <taxon>Dikarya</taxon>
        <taxon>Basidiomycota</taxon>
        <taxon>Agaricomycotina</taxon>
        <taxon>Agaricomycetes</taxon>
        <taxon>Agaricomycetidae</taxon>
        <taxon>Agaricales</taxon>
        <taxon>Marasmiineae</taxon>
        <taxon>Mycenaceae</taxon>
        <taxon>Mycena</taxon>
    </lineage>
</organism>
<dbReference type="GO" id="GO:0005634">
    <property type="term" value="C:nucleus"/>
    <property type="evidence" value="ECO:0007669"/>
    <property type="project" value="TreeGrafter"/>
</dbReference>
<dbReference type="InterPro" id="IPR038718">
    <property type="entry name" value="SNF2-like_sf"/>
</dbReference>
<keyword evidence="1" id="KW-0479">Metal-binding</keyword>
<feature type="compositionally biased region" description="Basic residues" evidence="7">
    <location>
        <begin position="989"/>
        <end position="1000"/>
    </location>
</feature>
<keyword evidence="6" id="KW-0067">ATP-binding</keyword>
<dbReference type="PANTHER" id="PTHR45626:SF52">
    <property type="entry name" value="SINGLE-STRANDED DNA-DEPENDENT ATPASE (EUROFUNG)"/>
    <property type="match status" value="1"/>
</dbReference>
<dbReference type="GO" id="GO:0005524">
    <property type="term" value="F:ATP binding"/>
    <property type="evidence" value="ECO:0007669"/>
    <property type="project" value="UniProtKB-KW"/>
</dbReference>
<dbReference type="InterPro" id="IPR049730">
    <property type="entry name" value="SNF2/RAD54-like_C"/>
</dbReference>
<dbReference type="InterPro" id="IPR027417">
    <property type="entry name" value="P-loop_NTPase"/>
</dbReference>
<dbReference type="InterPro" id="IPR014001">
    <property type="entry name" value="Helicase_ATP-bd"/>
</dbReference>
<keyword evidence="5" id="KW-0862">Zinc</keyword>
<dbReference type="PROSITE" id="PS51192">
    <property type="entry name" value="HELICASE_ATP_BIND_1"/>
    <property type="match status" value="1"/>
</dbReference>
<feature type="domain" description="Helicase ATP-binding" evidence="8">
    <location>
        <begin position="400"/>
        <end position="730"/>
    </location>
</feature>
<keyword evidence="2" id="KW-0547">Nucleotide-binding</keyword>
<evidence type="ECO:0000256" key="5">
    <source>
        <dbReference type="ARBA" id="ARBA00022833"/>
    </source>
</evidence>
<dbReference type="GO" id="GO:0008270">
    <property type="term" value="F:zinc ion binding"/>
    <property type="evidence" value="ECO:0007669"/>
    <property type="project" value="UniProtKB-KW"/>
</dbReference>
<evidence type="ECO:0000256" key="3">
    <source>
        <dbReference type="ARBA" id="ARBA00022771"/>
    </source>
</evidence>
<dbReference type="Pfam" id="PF00271">
    <property type="entry name" value="Helicase_C"/>
    <property type="match status" value="1"/>
</dbReference>
<gene>
    <name evidence="10" type="ORF">MSAN_02176300</name>
</gene>
<dbReference type="GO" id="GO:0008094">
    <property type="term" value="F:ATP-dependent activity, acting on DNA"/>
    <property type="evidence" value="ECO:0007669"/>
    <property type="project" value="TreeGrafter"/>
</dbReference>
<feature type="compositionally biased region" description="Low complexity" evidence="7">
    <location>
        <begin position="89"/>
        <end position="98"/>
    </location>
</feature>
<evidence type="ECO:0000256" key="6">
    <source>
        <dbReference type="ARBA" id="ARBA00022840"/>
    </source>
</evidence>
<feature type="compositionally biased region" description="Polar residues" evidence="7">
    <location>
        <begin position="913"/>
        <end position="926"/>
    </location>
</feature>
<dbReference type="CDD" id="cd18008">
    <property type="entry name" value="DEXDc_SHPRH-like"/>
    <property type="match status" value="1"/>
</dbReference>
<dbReference type="SMART" id="SM00487">
    <property type="entry name" value="DEXDc"/>
    <property type="match status" value="1"/>
</dbReference>
<feature type="region of interest" description="Disordered" evidence="7">
    <location>
        <begin position="1"/>
        <end position="108"/>
    </location>
</feature>
<feature type="compositionally biased region" description="Pro residues" evidence="7">
    <location>
        <begin position="45"/>
        <end position="54"/>
    </location>
</feature>
<dbReference type="GO" id="GO:0016787">
    <property type="term" value="F:hydrolase activity"/>
    <property type="evidence" value="ECO:0007669"/>
    <property type="project" value="UniProtKB-KW"/>
</dbReference>
<keyword evidence="3" id="KW-0863">Zinc-finger</keyword>
<dbReference type="InterPro" id="IPR050628">
    <property type="entry name" value="SNF2_RAD54_helicase_TF"/>
</dbReference>
<keyword evidence="4" id="KW-0378">Hydrolase</keyword>
<evidence type="ECO:0000259" key="9">
    <source>
        <dbReference type="PROSITE" id="PS51194"/>
    </source>
</evidence>
<dbReference type="OrthoDB" id="448448at2759"/>
<dbReference type="InterPro" id="IPR000330">
    <property type="entry name" value="SNF2_N"/>
</dbReference>
<sequence>MATHTPLKSPAPAPLSYPPQPYRPDDDDDEDVNDYSRFAKRPRIEPPNMPPPNHYPMAAPAANIRAPPSFQPHAPSNLNPAAYRPPFAPQQSAFAPPRQFAPPPQQPVVPRMSVGGPPARVIDLTGSPSPPPPHHTMQIAPQLAADLPAKTPVCIGQLGVTALVLYPVPYLLPHSPGHDEWAAVRLQYEHNPNKPGGAETIHIKAPQGRAPNGEQFLGEAFGVIEQKVATALGPMLGKGLIRLDAKVRKGPPNLPILPLQMLVYTPKGNIPVVGNYLHQCGLLLDHPTHPMRCDTFLIRISTITILTTHRPVSGKSVEVQRSQVDELFKNLKSGDELAETEPSSDVATKLYPHQKKALTFLLEREREKPGADGTFSSLWQKRSSNHRPSWFHTITTKEVFQEPQETKCAILADDMGLGKTITCVSLIAATLASAREFAAAPADPPSPPSGSEQSVSASSFSGSVWGMPEDLGSMSKKAQAKAQRAQDKLEAEHTRASRIKSKSRASLIICPLSTVSNWEDQFREHWRGEVIVVGGAGGCVAATPSQAMAQALNQASGFTDDDKPSRGSPLRVYIYHGNARKPDPAYLADFDAVITTYATLASEYSKQNRSIANADAEDDEDDDGGSSDGGGVDIDERGNQVFKLPKAKKGGLKRKKSGFLNGATECTSALQSIHWFRVVLDEAHSIKETSTVGSRACCDLMADRRLCLTGTPVQNKLDDVFALIKFLRLDPLDDKNVWTEYIGSPVKFGQAIGVARLQIIMKCITLRRTKESKKQDGTKILDLPPRRDELRYLKFDEQEQSIYNEFFNESKAEFDDLTDKNEVMKNYVGILQKILRLRQICDHYELVEGKGLGQQQDAAASRAAAIFAILRESATTQCVECGAELCPANDLAADAMDVDGPPAPKRARKAKGGSSSRGPTRANSPCTPRPVLTRCQHLFCVECYRNCICPGWPNVASDVRRSCSACQAGLSPSDAVEIKPDATSDPTAKKKPPKREKRQKGMNLDNFHASTKVKALLGDLVQFSKANPYSGNYDSESIEVQMVDNQGNQLDDGVVKTVVFSQWTSMLDKIEDALEIANIRYDRLDGTMKRDDRTRAMDALKHDPRCEVLLVSLKAGGVGLNLTAAQRVYLMDPYWNPAVENQAVDRIHRLGQTRPVTTVKLIIENTIEARLLEVQKKKTALANMTLGQGFSKSELMARRQEELAELFG</sequence>
<evidence type="ECO:0000259" key="8">
    <source>
        <dbReference type="PROSITE" id="PS51192"/>
    </source>
</evidence>
<dbReference type="AlphaFoldDB" id="A0A8H6XEI2"/>
<dbReference type="EMBL" id="JACAZH010000031">
    <property type="protein sequence ID" value="KAF7339617.1"/>
    <property type="molecule type" value="Genomic_DNA"/>
</dbReference>
<dbReference type="PROSITE" id="PS51194">
    <property type="entry name" value="HELICASE_CTER"/>
    <property type="match status" value="1"/>
</dbReference>
<feature type="compositionally biased region" description="Pro residues" evidence="7">
    <location>
        <begin position="9"/>
        <end position="22"/>
    </location>
</feature>
<dbReference type="Gene3D" id="3.40.50.10810">
    <property type="entry name" value="Tandem AAA-ATPase domain"/>
    <property type="match status" value="2"/>
</dbReference>
<dbReference type="SMART" id="SM00490">
    <property type="entry name" value="HELICc"/>
    <property type="match status" value="1"/>
</dbReference>
<dbReference type="Proteomes" id="UP000623467">
    <property type="component" value="Unassembled WGS sequence"/>
</dbReference>
<feature type="region of interest" description="Disordered" evidence="7">
    <location>
        <begin position="897"/>
        <end position="926"/>
    </location>
</feature>
<feature type="domain" description="Helicase C-terminal" evidence="9">
    <location>
        <begin position="1049"/>
        <end position="1190"/>
    </location>
</feature>
<feature type="region of interest" description="Disordered" evidence="7">
    <location>
        <begin position="613"/>
        <end position="636"/>
    </location>
</feature>
<dbReference type="PANTHER" id="PTHR45626">
    <property type="entry name" value="TRANSCRIPTION TERMINATION FACTOR 2-RELATED"/>
    <property type="match status" value="1"/>
</dbReference>
<reference evidence="10" key="1">
    <citation type="submission" date="2020-05" db="EMBL/GenBank/DDBJ databases">
        <title>Mycena genomes resolve the evolution of fungal bioluminescence.</title>
        <authorList>
            <person name="Tsai I.J."/>
        </authorList>
    </citation>
    <scope>NUCLEOTIDE SEQUENCE</scope>
    <source>
        <strain evidence="10">160909Yilan</strain>
    </source>
</reference>
<dbReference type="SUPFAM" id="SSF52540">
    <property type="entry name" value="P-loop containing nucleoside triphosphate hydrolases"/>
    <property type="match status" value="2"/>
</dbReference>
<dbReference type="CDD" id="cd18793">
    <property type="entry name" value="SF2_C_SNF"/>
    <property type="match status" value="1"/>
</dbReference>
<dbReference type="InterPro" id="IPR001650">
    <property type="entry name" value="Helicase_C-like"/>
</dbReference>
<accession>A0A8H6XEI2</accession>